<protein>
    <submittedName>
        <fullName evidence="1">Uncharacterized protein</fullName>
    </submittedName>
</protein>
<sequence>MTHPFADYNKYQNQGVLVGNWVEEHALKTSTGTHRYEAWVAAEQESVYPKHLKASSMETFGRVFEHSDNLHSKDWITHNHSTHCHSQGNYREQALQGKRSTRMMKKALEEALQEPDKEPEKPNFETSQRATYKENDLKGLVIGARVMKTQDGKPVKRDHVFLAESKIVDRYRADKVRGREFNTGTPPDQAVTIYSTTTIK</sequence>
<dbReference type="EMBL" id="CP151504">
    <property type="protein sequence ID" value="WZN61564.1"/>
    <property type="molecule type" value="Genomic_DNA"/>
</dbReference>
<reference evidence="1 2" key="1">
    <citation type="submission" date="2024-03" db="EMBL/GenBank/DDBJ databases">
        <title>Complete genome sequence of the green alga Chloropicon roscoffensis RCC1871.</title>
        <authorList>
            <person name="Lemieux C."/>
            <person name="Pombert J.-F."/>
            <person name="Otis C."/>
            <person name="Turmel M."/>
        </authorList>
    </citation>
    <scope>NUCLEOTIDE SEQUENCE [LARGE SCALE GENOMIC DNA]</scope>
    <source>
        <strain evidence="1 2">RCC1871</strain>
    </source>
</reference>
<dbReference type="Proteomes" id="UP001472866">
    <property type="component" value="Chromosome 04"/>
</dbReference>
<keyword evidence="2" id="KW-1185">Reference proteome</keyword>
<accession>A0AAX4P718</accession>
<evidence type="ECO:0000313" key="1">
    <source>
        <dbReference type="EMBL" id="WZN61564.1"/>
    </source>
</evidence>
<organism evidence="1 2">
    <name type="scientific">Chloropicon roscoffensis</name>
    <dbReference type="NCBI Taxonomy" id="1461544"/>
    <lineage>
        <taxon>Eukaryota</taxon>
        <taxon>Viridiplantae</taxon>
        <taxon>Chlorophyta</taxon>
        <taxon>Chloropicophyceae</taxon>
        <taxon>Chloropicales</taxon>
        <taxon>Chloropicaceae</taxon>
        <taxon>Chloropicon</taxon>
    </lineage>
</organism>
<gene>
    <name evidence="1" type="ORF">HKI87_04g30990</name>
</gene>
<proteinExistence type="predicted"/>
<evidence type="ECO:0000313" key="2">
    <source>
        <dbReference type="Proteomes" id="UP001472866"/>
    </source>
</evidence>
<name>A0AAX4P718_9CHLO</name>
<dbReference type="AlphaFoldDB" id="A0AAX4P718"/>